<dbReference type="Proteomes" id="UP001164693">
    <property type="component" value="Chromosome"/>
</dbReference>
<protein>
    <recommendedName>
        <fullName evidence="4">MFS transporter</fullName>
    </recommendedName>
</protein>
<keyword evidence="1" id="KW-0812">Transmembrane</keyword>
<proteinExistence type="predicted"/>
<evidence type="ECO:0000313" key="3">
    <source>
        <dbReference type="Proteomes" id="UP001164693"/>
    </source>
</evidence>
<organism evidence="2 3">
    <name type="scientific">Jatrophihabitans cynanchi</name>
    <dbReference type="NCBI Taxonomy" id="2944128"/>
    <lineage>
        <taxon>Bacteria</taxon>
        <taxon>Bacillati</taxon>
        <taxon>Actinomycetota</taxon>
        <taxon>Actinomycetes</taxon>
        <taxon>Jatrophihabitantales</taxon>
        <taxon>Jatrophihabitantaceae</taxon>
        <taxon>Jatrophihabitans</taxon>
    </lineage>
</organism>
<feature type="transmembrane region" description="Helical" evidence="1">
    <location>
        <begin position="249"/>
        <end position="269"/>
    </location>
</feature>
<gene>
    <name evidence="2" type="ORF">M6B22_12685</name>
</gene>
<keyword evidence="3" id="KW-1185">Reference proteome</keyword>
<feature type="transmembrane region" description="Helical" evidence="1">
    <location>
        <begin position="193"/>
        <end position="214"/>
    </location>
</feature>
<keyword evidence="1" id="KW-1133">Transmembrane helix</keyword>
<sequence length="522" mass="55728">MTSIAERAPWSARLEGIPRAYAPALVSALNAVAFLLVRPDVNDLWAARARASAVDHGVGLTYWFSWFGGGSTPGNYSILTPYLSALITAELLGALSAVAIPVLCAVAMRGTEHPVAGTWVAAFASGVNLWSGRVPFLFGAALALGALITLRHKQIVLTSILALLSILASPVTGAFLAMGLSGVFLSNREYRRISLITIAVIGVGLAVVGFAFGAPGPEPFSNALKVEVVSGLLLMLLTRPPIWMRSTIWLSVIATFVIAAIPNGLGSNFSRIVWYCLPAAVVALSKFRVWLLTLIVLPLLVAGANGTVIDLRNAGKPISTVAYYKPLAAQLDTISGLANYRVEVVNHGAHAAYDALLDHAVLARGWETQEDIALNSSLAQHDLDAVTYKAWLDNNAVGYVALPAIAVNDYPEYRLVQAATPDYLKLIWQTDDWRLYRVANATPIVPKPATLIDVSQSKLTLAVPCACTVNVRIRASKFLHAEERDTKAVARVSDDGSGWTTITTPEPGTYVLRGSLSGGLLR</sequence>
<dbReference type="RefSeq" id="WP_269441911.1">
    <property type="nucleotide sequence ID" value="NZ_CP097463.1"/>
</dbReference>
<evidence type="ECO:0008006" key="4">
    <source>
        <dbReference type="Google" id="ProtNLM"/>
    </source>
</evidence>
<evidence type="ECO:0000256" key="1">
    <source>
        <dbReference type="SAM" id="Phobius"/>
    </source>
</evidence>
<evidence type="ECO:0000313" key="2">
    <source>
        <dbReference type="EMBL" id="WAX55402.1"/>
    </source>
</evidence>
<reference evidence="2" key="1">
    <citation type="submission" date="2022-05" db="EMBL/GenBank/DDBJ databases">
        <title>Jatrophihabitans sp. SB3-54 whole genome sequence.</title>
        <authorList>
            <person name="Suh M.K."/>
            <person name="Eom M.K."/>
            <person name="Kim J.S."/>
            <person name="Kim H.S."/>
            <person name="Do H.E."/>
            <person name="Shin Y.K."/>
            <person name="Lee J.-S."/>
        </authorList>
    </citation>
    <scope>NUCLEOTIDE SEQUENCE</scope>
    <source>
        <strain evidence="2">SB3-54</strain>
    </source>
</reference>
<name>A0ABY7JVM0_9ACTN</name>
<keyword evidence="1" id="KW-0472">Membrane</keyword>
<accession>A0ABY7JVM0</accession>
<feature type="transmembrane region" description="Helical" evidence="1">
    <location>
        <begin position="119"/>
        <end position="148"/>
    </location>
</feature>
<feature type="transmembrane region" description="Helical" evidence="1">
    <location>
        <begin position="82"/>
        <end position="107"/>
    </location>
</feature>
<dbReference type="EMBL" id="CP097463">
    <property type="protein sequence ID" value="WAX55402.1"/>
    <property type="molecule type" value="Genomic_DNA"/>
</dbReference>
<feature type="transmembrane region" description="Helical" evidence="1">
    <location>
        <begin position="20"/>
        <end position="37"/>
    </location>
</feature>
<feature type="transmembrane region" description="Helical" evidence="1">
    <location>
        <begin position="289"/>
        <end position="309"/>
    </location>
</feature>
<feature type="transmembrane region" description="Helical" evidence="1">
    <location>
        <begin position="160"/>
        <end position="186"/>
    </location>
</feature>